<name>A0A383VRQ6_TETOB</name>
<accession>A0A383VRQ6</accession>
<dbReference type="Pfam" id="PF01753">
    <property type="entry name" value="zf-MYND"/>
    <property type="match status" value="1"/>
</dbReference>
<evidence type="ECO:0000313" key="6">
    <source>
        <dbReference type="EMBL" id="SZX67066.1"/>
    </source>
</evidence>
<dbReference type="Gene3D" id="6.10.140.2220">
    <property type="match status" value="1"/>
</dbReference>
<dbReference type="EMBL" id="FNXT01000768">
    <property type="protein sequence ID" value="SZX67066.1"/>
    <property type="molecule type" value="Genomic_DNA"/>
</dbReference>
<feature type="domain" description="MYND-type" evidence="5">
    <location>
        <begin position="5"/>
        <end position="46"/>
    </location>
</feature>
<evidence type="ECO:0000259" key="5">
    <source>
        <dbReference type="PROSITE" id="PS50865"/>
    </source>
</evidence>
<keyword evidence="1" id="KW-0479">Metal-binding</keyword>
<dbReference type="GO" id="GO:0008270">
    <property type="term" value="F:zinc ion binding"/>
    <property type="evidence" value="ECO:0007669"/>
    <property type="project" value="UniProtKB-KW"/>
</dbReference>
<dbReference type="AlphaFoldDB" id="A0A383VRQ6"/>
<organism evidence="6 7">
    <name type="scientific">Tetradesmus obliquus</name>
    <name type="common">Green alga</name>
    <name type="synonym">Acutodesmus obliquus</name>
    <dbReference type="NCBI Taxonomy" id="3088"/>
    <lineage>
        <taxon>Eukaryota</taxon>
        <taxon>Viridiplantae</taxon>
        <taxon>Chlorophyta</taxon>
        <taxon>core chlorophytes</taxon>
        <taxon>Chlorophyceae</taxon>
        <taxon>CS clade</taxon>
        <taxon>Sphaeropleales</taxon>
        <taxon>Scenedesmaceae</taxon>
        <taxon>Tetradesmus</taxon>
    </lineage>
</organism>
<dbReference type="Proteomes" id="UP000256970">
    <property type="component" value="Unassembled WGS sequence"/>
</dbReference>
<evidence type="ECO:0000313" key="7">
    <source>
        <dbReference type="Proteomes" id="UP000256970"/>
    </source>
</evidence>
<dbReference type="InterPro" id="IPR002893">
    <property type="entry name" value="Znf_MYND"/>
</dbReference>
<gene>
    <name evidence="6" type="ORF">BQ4739_LOCUS7492</name>
</gene>
<keyword evidence="3" id="KW-0862">Zinc</keyword>
<dbReference type="SUPFAM" id="SSF144232">
    <property type="entry name" value="HIT/MYND zinc finger-like"/>
    <property type="match status" value="1"/>
</dbReference>
<keyword evidence="2 4" id="KW-0863">Zinc-finger</keyword>
<evidence type="ECO:0000256" key="1">
    <source>
        <dbReference type="ARBA" id="ARBA00022723"/>
    </source>
</evidence>
<protein>
    <recommendedName>
        <fullName evidence="5">MYND-type domain-containing protein</fullName>
    </recommendedName>
</protein>
<reference evidence="6 7" key="1">
    <citation type="submission" date="2016-10" db="EMBL/GenBank/DDBJ databases">
        <authorList>
            <person name="Cai Z."/>
        </authorList>
    </citation>
    <scope>NUCLEOTIDE SEQUENCE [LARGE SCALE GENOMIC DNA]</scope>
</reference>
<dbReference type="PROSITE" id="PS50865">
    <property type="entry name" value="ZF_MYND_2"/>
    <property type="match status" value="1"/>
</dbReference>
<evidence type="ECO:0000256" key="2">
    <source>
        <dbReference type="ARBA" id="ARBA00022771"/>
    </source>
</evidence>
<keyword evidence="7" id="KW-1185">Reference proteome</keyword>
<sequence length="215" mass="23453">MEACCYKCGKRGGGAVKLQRCSACKCVHYCGTACRDADWASHKKYCKRLIFVKKTELGAFVDGAKKADPNGSEAYRAAKQAAAGNKALEGLVLVAPLAAQNFVQACEADVLPSCEAEEKIWGLWGNPRSSDYQRTLIAYQRALKYGDLGAQQLMECLLARPAASKALTKALKKVRFVMTEDDALEIIMRSLDGYGALVDGLEVVSEFDQWPLNQS</sequence>
<proteinExistence type="predicted"/>
<evidence type="ECO:0000256" key="4">
    <source>
        <dbReference type="PROSITE-ProRule" id="PRU00134"/>
    </source>
</evidence>
<evidence type="ECO:0000256" key="3">
    <source>
        <dbReference type="ARBA" id="ARBA00022833"/>
    </source>
</evidence>